<feature type="transmembrane region" description="Helical" evidence="5">
    <location>
        <begin position="213"/>
        <end position="231"/>
    </location>
</feature>
<dbReference type="PANTHER" id="PTHR43701">
    <property type="entry name" value="MEMBRANE TRANSPORTER PROTEIN MJ0441-RELATED"/>
    <property type="match status" value="1"/>
</dbReference>
<proteinExistence type="inferred from homology"/>
<evidence type="ECO:0000256" key="3">
    <source>
        <dbReference type="ARBA" id="ARBA00022989"/>
    </source>
</evidence>
<evidence type="ECO:0000256" key="5">
    <source>
        <dbReference type="RuleBase" id="RU363041"/>
    </source>
</evidence>
<dbReference type="OrthoDB" id="9151526at2"/>
<dbReference type="InterPro" id="IPR051598">
    <property type="entry name" value="TSUP/Inactive_protease-like"/>
</dbReference>
<organism evidence="6 7">
    <name type="scientific">Pyruvatibacter mobilis</name>
    <dbReference type="NCBI Taxonomy" id="1712261"/>
    <lineage>
        <taxon>Bacteria</taxon>
        <taxon>Pseudomonadati</taxon>
        <taxon>Pseudomonadota</taxon>
        <taxon>Alphaproteobacteria</taxon>
        <taxon>Hyphomicrobiales</taxon>
        <taxon>Parvibaculaceae</taxon>
        <taxon>Pyruvatibacter</taxon>
    </lineage>
</organism>
<evidence type="ECO:0000313" key="6">
    <source>
        <dbReference type="EMBL" id="NBG95223.1"/>
    </source>
</evidence>
<dbReference type="GO" id="GO:0005886">
    <property type="term" value="C:plasma membrane"/>
    <property type="evidence" value="ECO:0007669"/>
    <property type="project" value="UniProtKB-SubCell"/>
</dbReference>
<comment type="caution">
    <text evidence="6">The sequence shown here is derived from an EMBL/GenBank/DDBJ whole genome shotgun (WGS) entry which is preliminary data.</text>
</comment>
<comment type="similarity">
    <text evidence="5">Belongs to the 4-toluene sulfonate uptake permease (TSUP) (TC 2.A.102) family.</text>
</comment>
<keyword evidence="2 5" id="KW-0812">Transmembrane</keyword>
<evidence type="ECO:0000256" key="2">
    <source>
        <dbReference type="ARBA" id="ARBA00022692"/>
    </source>
</evidence>
<feature type="transmembrane region" description="Helical" evidence="5">
    <location>
        <begin position="183"/>
        <end position="207"/>
    </location>
</feature>
<protein>
    <recommendedName>
        <fullName evidence="5">Probable membrane transporter protein</fullName>
    </recommendedName>
</protein>
<dbReference type="InterPro" id="IPR002781">
    <property type="entry name" value="TM_pro_TauE-like"/>
</dbReference>
<sequence length="264" mass="25674">MDALLADPAMLGLALGAGALVGFVLGLVGGGGSILAVPLLLYVVGVESPHVAIGTAAVGVAVNALTGLAAHARAGTVKWPCAMVFSAAGVLGAVGGSSLGKAVDGATLIAAFGVAMMLIGVWTLVPRAGEDRPDVRLTRSSAGELLPRLVPFGFLAGGAAGFFGIGGGFLIAPGLMAATRMPLRMAVGTSLVAVLAFGATTAANYAVSSLVNWPVAAAMILGGVAGGVIGQKASSAAAARHGLLTYVFAALVIGVGAYLAWTGI</sequence>
<dbReference type="Proteomes" id="UP000470384">
    <property type="component" value="Unassembled WGS sequence"/>
</dbReference>
<dbReference type="RefSeq" id="WP_160587205.1">
    <property type="nucleotide sequence ID" value="NZ_BMHN01000001.1"/>
</dbReference>
<keyword evidence="7" id="KW-1185">Reference proteome</keyword>
<dbReference type="EMBL" id="WXYQ01000004">
    <property type="protein sequence ID" value="NBG95223.1"/>
    <property type="molecule type" value="Genomic_DNA"/>
</dbReference>
<dbReference type="Pfam" id="PF01925">
    <property type="entry name" value="TauE"/>
    <property type="match status" value="1"/>
</dbReference>
<evidence type="ECO:0000256" key="1">
    <source>
        <dbReference type="ARBA" id="ARBA00004141"/>
    </source>
</evidence>
<dbReference type="AlphaFoldDB" id="A0A845Q9A0"/>
<evidence type="ECO:0000313" key="7">
    <source>
        <dbReference type="Proteomes" id="UP000470384"/>
    </source>
</evidence>
<name>A0A845Q9A0_9HYPH</name>
<accession>A0A845Q9A0</accession>
<keyword evidence="5" id="KW-1003">Cell membrane</keyword>
<feature type="transmembrane region" description="Helical" evidence="5">
    <location>
        <begin position="77"/>
        <end position="94"/>
    </location>
</feature>
<reference evidence="6 7" key="1">
    <citation type="journal article" date="2016" name="Int. J. Syst. Evol. Microbiol.">
        <title>Pyruvatibacter mobilis gen. nov., sp. nov., a marine bacterium from the culture broth of Picochlorum sp. 122.</title>
        <authorList>
            <person name="Wang G."/>
            <person name="Tang M."/>
            <person name="Wu H."/>
            <person name="Dai S."/>
            <person name="Li T."/>
            <person name="Chen C."/>
            <person name="He H."/>
            <person name="Fan J."/>
            <person name="Xiang W."/>
            <person name="Li X."/>
        </authorList>
    </citation>
    <scope>NUCLEOTIDE SEQUENCE [LARGE SCALE GENOMIC DNA]</scope>
    <source>
        <strain evidence="6 7">GYP-11</strain>
    </source>
</reference>
<feature type="transmembrane region" description="Helical" evidence="5">
    <location>
        <begin position="145"/>
        <end position="171"/>
    </location>
</feature>
<feature type="transmembrane region" description="Helical" evidence="5">
    <location>
        <begin position="51"/>
        <end position="71"/>
    </location>
</feature>
<feature type="transmembrane region" description="Helical" evidence="5">
    <location>
        <begin position="20"/>
        <end position="44"/>
    </location>
</feature>
<dbReference type="PANTHER" id="PTHR43701:SF2">
    <property type="entry name" value="MEMBRANE TRANSPORTER PROTEIN YJNA-RELATED"/>
    <property type="match status" value="1"/>
</dbReference>
<keyword evidence="4 5" id="KW-0472">Membrane</keyword>
<feature type="transmembrane region" description="Helical" evidence="5">
    <location>
        <begin position="106"/>
        <end position="125"/>
    </location>
</feature>
<feature type="transmembrane region" description="Helical" evidence="5">
    <location>
        <begin position="243"/>
        <end position="261"/>
    </location>
</feature>
<comment type="subcellular location">
    <subcellularLocation>
        <location evidence="5">Cell membrane</location>
        <topology evidence="5">Multi-pass membrane protein</topology>
    </subcellularLocation>
    <subcellularLocation>
        <location evidence="1">Membrane</location>
        <topology evidence="1">Multi-pass membrane protein</topology>
    </subcellularLocation>
</comment>
<dbReference type="GeneID" id="300656140"/>
<evidence type="ECO:0000256" key="4">
    <source>
        <dbReference type="ARBA" id="ARBA00023136"/>
    </source>
</evidence>
<keyword evidence="3 5" id="KW-1133">Transmembrane helix</keyword>
<gene>
    <name evidence="6" type="ORF">GTQ45_05710</name>
</gene>